<dbReference type="GO" id="GO:0008253">
    <property type="term" value="F:5'-nucleotidase activity"/>
    <property type="evidence" value="ECO:0007669"/>
    <property type="project" value="UniProtKB-EC"/>
</dbReference>
<feature type="non-terminal residue" evidence="9">
    <location>
        <position position="355"/>
    </location>
</feature>
<feature type="region of interest" description="Disordered" evidence="8">
    <location>
        <begin position="34"/>
        <end position="67"/>
    </location>
</feature>
<comment type="catalytic activity">
    <reaction evidence="1">
        <text>a ribonucleoside 5'-phosphate + H2O = a ribonucleoside + phosphate</text>
        <dbReference type="Rhea" id="RHEA:12484"/>
        <dbReference type="ChEBI" id="CHEBI:15377"/>
        <dbReference type="ChEBI" id="CHEBI:18254"/>
        <dbReference type="ChEBI" id="CHEBI:43474"/>
        <dbReference type="ChEBI" id="CHEBI:58043"/>
        <dbReference type="EC" id="3.1.3.5"/>
    </reaction>
</comment>
<dbReference type="PANTHER" id="PTHR13045:SF0">
    <property type="entry name" value="7-METHYLGUANOSINE PHOSPHATE-SPECIFIC 5'-NUCLEOTIDASE"/>
    <property type="match status" value="1"/>
</dbReference>
<dbReference type="PANTHER" id="PTHR13045">
    <property type="entry name" value="5'-NUCLEOTIDASE"/>
    <property type="match status" value="1"/>
</dbReference>
<dbReference type="EMBL" id="KL978885">
    <property type="protein sequence ID" value="KFK23453.1"/>
    <property type="molecule type" value="Genomic_DNA"/>
</dbReference>
<dbReference type="GO" id="GO:0000287">
    <property type="term" value="F:magnesium ion binding"/>
    <property type="evidence" value="ECO:0007669"/>
    <property type="project" value="InterPro"/>
</dbReference>
<evidence type="ECO:0000256" key="4">
    <source>
        <dbReference type="ARBA" id="ARBA00022723"/>
    </source>
</evidence>
<feature type="region of interest" description="Disordered" evidence="8">
    <location>
        <begin position="85"/>
        <end position="113"/>
    </location>
</feature>
<evidence type="ECO:0000313" key="10">
    <source>
        <dbReference type="Proteomes" id="UP000029120"/>
    </source>
</evidence>
<dbReference type="InterPro" id="IPR006434">
    <property type="entry name" value="Pyrimidine_nucleotidase_eu"/>
</dbReference>
<sequence length="355" mass="40391">ESSKKIMMDNNLNINDIDLSLLRLSSPRYSHPFFTAVSPETSPLKRSSPVSDESDHPKRRKLSPQNPIFTTCSPLLFTYPETQSSSIHVSGPVQETTPYASSSSSKTPPDTETMKMVNNCVEEINHEEETNFAYEEENLQKQEHEEDCGEGMRIERSGDGHTTFFSRFHLGQYLKFITLMRVINCYTRFHAPSCLSILRRNQTLTNSSRSRRVNFSLCSLSKTQMELPDLSANTVIDHPRALTDKITLIRDAGPSKFQVIADFDATLTKYRVNGLRGLTSHGLLQQGNTVYDDKRQALYEHYHPLEISPVIPIEEKTKLMEECFGCLFIRWSKTHDLLIEGGLTYDAIKKSVENS</sequence>
<dbReference type="FunFam" id="1.10.150.340:FF:000001">
    <property type="entry name" value="Cytosolic 5-nucleotidase 3-like"/>
    <property type="match status" value="1"/>
</dbReference>
<dbReference type="Proteomes" id="UP000029120">
    <property type="component" value="Unassembled WGS sequence"/>
</dbReference>
<evidence type="ECO:0000256" key="1">
    <source>
        <dbReference type="ARBA" id="ARBA00000815"/>
    </source>
</evidence>
<dbReference type="GO" id="GO:0000166">
    <property type="term" value="F:nucleotide binding"/>
    <property type="evidence" value="ECO:0007669"/>
    <property type="project" value="UniProtKB-KW"/>
</dbReference>
<dbReference type="InterPro" id="IPR036412">
    <property type="entry name" value="HAD-like_sf"/>
</dbReference>
<evidence type="ECO:0000256" key="7">
    <source>
        <dbReference type="ARBA" id="ARBA00022842"/>
    </source>
</evidence>
<keyword evidence="6" id="KW-0378">Hydrolase</keyword>
<comment type="similarity">
    <text evidence="2">Belongs to the pyrimidine 5'-nucleotidase family.</text>
</comment>
<evidence type="ECO:0000256" key="3">
    <source>
        <dbReference type="ARBA" id="ARBA00012643"/>
    </source>
</evidence>
<dbReference type="SUPFAM" id="SSF56784">
    <property type="entry name" value="HAD-like"/>
    <property type="match status" value="1"/>
</dbReference>
<evidence type="ECO:0000313" key="9">
    <source>
        <dbReference type="EMBL" id="KFK23453.1"/>
    </source>
</evidence>
<protein>
    <recommendedName>
        <fullName evidence="3">5'-nucleotidase</fullName>
        <ecNumber evidence="3">3.1.3.5</ecNumber>
    </recommendedName>
</protein>
<dbReference type="GO" id="GO:0005737">
    <property type="term" value="C:cytoplasm"/>
    <property type="evidence" value="ECO:0007669"/>
    <property type="project" value="InterPro"/>
</dbReference>
<proteinExistence type="inferred from homology"/>
<dbReference type="Gramene" id="KFK23453">
    <property type="protein sequence ID" value="KFK23453"/>
    <property type="gene ID" value="AALP_AAs43429U000100"/>
</dbReference>
<keyword evidence="7" id="KW-0460">Magnesium</keyword>
<dbReference type="OrthoDB" id="10014216at2759"/>
<feature type="non-terminal residue" evidence="9">
    <location>
        <position position="1"/>
    </location>
</feature>
<dbReference type="Pfam" id="PF05822">
    <property type="entry name" value="UMPH-1"/>
    <property type="match status" value="1"/>
</dbReference>
<evidence type="ECO:0000256" key="5">
    <source>
        <dbReference type="ARBA" id="ARBA00022741"/>
    </source>
</evidence>
<dbReference type="EC" id="3.1.3.5" evidence="3"/>
<organism evidence="9 10">
    <name type="scientific">Arabis alpina</name>
    <name type="common">Alpine rock-cress</name>
    <dbReference type="NCBI Taxonomy" id="50452"/>
    <lineage>
        <taxon>Eukaryota</taxon>
        <taxon>Viridiplantae</taxon>
        <taxon>Streptophyta</taxon>
        <taxon>Embryophyta</taxon>
        <taxon>Tracheophyta</taxon>
        <taxon>Spermatophyta</taxon>
        <taxon>Magnoliopsida</taxon>
        <taxon>eudicotyledons</taxon>
        <taxon>Gunneridae</taxon>
        <taxon>Pentapetalae</taxon>
        <taxon>rosids</taxon>
        <taxon>malvids</taxon>
        <taxon>Brassicales</taxon>
        <taxon>Brassicaceae</taxon>
        <taxon>Arabideae</taxon>
        <taxon>Arabis</taxon>
    </lineage>
</organism>
<keyword evidence="10" id="KW-1185">Reference proteome</keyword>
<feature type="compositionally biased region" description="Polar residues" evidence="8">
    <location>
        <begin position="38"/>
        <end position="51"/>
    </location>
</feature>
<feature type="compositionally biased region" description="Polar residues" evidence="8">
    <location>
        <begin position="85"/>
        <end position="110"/>
    </location>
</feature>
<dbReference type="AlphaFoldDB" id="A0A087G0Q1"/>
<gene>
    <name evidence="9" type="ORF">AALP_AAs43429U000100</name>
</gene>
<evidence type="ECO:0000256" key="2">
    <source>
        <dbReference type="ARBA" id="ARBA00008389"/>
    </source>
</evidence>
<evidence type="ECO:0000256" key="8">
    <source>
        <dbReference type="SAM" id="MobiDB-lite"/>
    </source>
</evidence>
<reference evidence="10" key="1">
    <citation type="journal article" date="2015" name="Nat. Plants">
        <title>Genome expansion of Arabis alpina linked with retrotransposition and reduced symmetric DNA methylation.</title>
        <authorList>
            <person name="Willing E.M."/>
            <person name="Rawat V."/>
            <person name="Mandakova T."/>
            <person name="Maumus F."/>
            <person name="James G.V."/>
            <person name="Nordstroem K.J."/>
            <person name="Becker C."/>
            <person name="Warthmann N."/>
            <person name="Chica C."/>
            <person name="Szarzynska B."/>
            <person name="Zytnicki M."/>
            <person name="Albani M.C."/>
            <person name="Kiefer C."/>
            <person name="Bergonzi S."/>
            <person name="Castaings L."/>
            <person name="Mateos J.L."/>
            <person name="Berns M.C."/>
            <person name="Bujdoso N."/>
            <person name="Piofczyk T."/>
            <person name="de Lorenzo L."/>
            <person name="Barrero-Sicilia C."/>
            <person name="Mateos I."/>
            <person name="Piednoel M."/>
            <person name="Hagmann J."/>
            <person name="Chen-Min-Tao R."/>
            <person name="Iglesias-Fernandez R."/>
            <person name="Schuster S.C."/>
            <person name="Alonso-Blanco C."/>
            <person name="Roudier F."/>
            <person name="Carbonero P."/>
            <person name="Paz-Ares J."/>
            <person name="Davis S.J."/>
            <person name="Pecinka A."/>
            <person name="Quesneville H."/>
            <person name="Colot V."/>
            <person name="Lysak M.A."/>
            <person name="Weigel D."/>
            <person name="Coupland G."/>
            <person name="Schneeberger K."/>
        </authorList>
    </citation>
    <scope>NUCLEOTIDE SEQUENCE [LARGE SCALE GENOMIC DNA]</scope>
    <source>
        <strain evidence="10">cv. Pajares</strain>
    </source>
</reference>
<keyword evidence="4" id="KW-0479">Metal-binding</keyword>
<accession>A0A087G0Q1</accession>
<dbReference type="Gene3D" id="1.10.150.340">
    <property type="entry name" value="Pyrimidine 5'-nucleotidase (UMPH-1), N-terminal domain"/>
    <property type="match status" value="1"/>
</dbReference>
<evidence type="ECO:0000256" key="6">
    <source>
        <dbReference type="ARBA" id="ARBA00022801"/>
    </source>
</evidence>
<keyword evidence="5" id="KW-0547">Nucleotide-binding</keyword>
<dbReference type="eggNOG" id="KOG3128">
    <property type="taxonomic scope" value="Eukaryota"/>
</dbReference>
<name>A0A087G0Q1_ARAAL</name>